<dbReference type="RefSeq" id="XP_001309404.1">
    <property type="nucleotide sequence ID" value="XM_001309403.1"/>
</dbReference>
<dbReference type="Pfam" id="PF00795">
    <property type="entry name" value="CN_hydrolase"/>
    <property type="match status" value="1"/>
</dbReference>
<dbReference type="VEuPathDB" id="TrichDB:TVAGG3_0613050"/>
<proteinExistence type="predicted"/>
<dbReference type="InParanoid" id="A2FF61"/>
<dbReference type="Proteomes" id="UP000001542">
    <property type="component" value="Unassembled WGS sequence"/>
</dbReference>
<dbReference type="PANTHER" id="PTHR23088:SF30">
    <property type="entry name" value="OMEGA-AMIDASE NIT2"/>
    <property type="match status" value="1"/>
</dbReference>
<dbReference type="eggNOG" id="KOG0806">
    <property type="taxonomic scope" value="Eukaryota"/>
</dbReference>
<dbReference type="SUPFAM" id="SSF56317">
    <property type="entry name" value="Carbon-nitrogen hydrolase"/>
    <property type="match status" value="1"/>
</dbReference>
<dbReference type="OMA" id="MQSKPYA"/>
<dbReference type="SMR" id="A2FF61"/>
<dbReference type="STRING" id="5722.A2FF61"/>
<dbReference type="InterPro" id="IPR045254">
    <property type="entry name" value="Nit1/2_C-N_Hydrolase"/>
</dbReference>
<keyword evidence="4" id="KW-1185">Reference proteome</keyword>
<protein>
    <submittedName>
        <fullName evidence="3">Hydrolase NIT3, putative</fullName>
    </submittedName>
</protein>
<sequence>MVKIGIVQLSSGDDKAANVARAAEKVKKCAQDGAEIVVLPEIFNGPYSTAKFREYSEPEGGETWQRLSNMAKENNIILIGGSISEFCEDKIYNTSYIFDQQGKQIGKHRKMHMFDIDVKGGQRFKESDALTPGNQVTVVDTSICKIGVCICFDFRFPELARLMALKGAKMIIVPGAFNMTTGPAHWELLFRQRAVDNQVFTIGCAPARNTEASYVSFANSIVVGPWGDVIYNAGIEEKAEVVEIDLEKVDSIRQQLPLLSARRTDVYEMKETK</sequence>
<dbReference type="PROSITE" id="PS50263">
    <property type="entry name" value="CN_HYDROLASE"/>
    <property type="match status" value="1"/>
</dbReference>
<dbReference type="GO" id="GO:0050152">
    <property type="term" value="F:omega-amidase activity"/>
    <property type="evidence" value="ECO:0000318"/>
    <property type="project" value="GO_Central"/>
</dbReference>
<dbReference type="FunCoup" id="A2FF61">
    <property type="interactions" value="340"/>
</dbReference>
<evidence type="ECO:0000313" key="3">
    <source>
        <dbReference type="EMBL" id="EAX96474.1"/>
    </source>
</evidence>
<reference evidence="3" key="1">
    <citation type="submission" date="2006-10" db="EMBL/GenBank/DDBJ databases">
        <authorList>
            <person name="Amadeo P."/>
            <person name="Zhao Q."/>
            <person name="Wortman J."/>
            <person name="Fraser-Liggett C."/>
            <person name="Carlton J."/>
        </authorList>
    </citation>
    <scope>NUCLEOTIDE SEQUENCE</scope>
    <source>
        <strain evidence="3">G3</strain>
    </source>
</reference>
<dbReference type="AlphaFoldDB" id="A2FF61"/>
<dbReference type="Gene3D" id="3.60.110.10">
    <property type="entry name" value="Carbon-nitrogen hydrolase"/>
    <property type="match status" value="1"/>
</dbReference>
<gene>
    <name evidence="3" type="ORF">TVAG_024850</name>
</gene>
<dbReference type="PANTHER" id="PTHR23088">
    <property type="entry name" value="NITRILASE-RELATED"/>
    <property type="match status" value="1"/>
</dbReference>
<dbReference type="InterPro" id="IPR003010">
    <property type="entry name" value="C-N_Hydrolase"/>
</dbReference>
<accession>A2FF61</accession>
<dbReference type="GO" id="GO:0006107">
    <property type="term" value="P:oxaloacetate metabolic process"/>
    <property type="evidence" value="ECO:0000318"/>
    <property type="project" value="GO_Central"/>
</dbReference>
<reference evidence="3" key="2">
    <citation type="journal article" date="2007" name="Science">
        <title>Draft genome sequence of the sexually transmitted pathogen Trichomonas vaginalis.</title>
        <authorList>
            <person name="Carlton J.M."/>
            <person name="Hirt R.P."/>
            <person name="Silva J.C."/>
            <person name="Delcher A.L."/>
            <person name="Schatz M."/>
            <person name="Zhao Q."/>
            <person name="Wortman J.R."/>
            <person name="Bidwell S.L."/>
            <person name="Alsmark U.C.M."/>
            <person name="Besteiro S."/>
            <person name="Sicheritz-Ponten T."/>
            <person name="Noel C.J."/>
            <person name="Dacks J.B."/>
            <person name="Foster P.G."/>
            <person name="Simillion C."/>
            <person name="Van de Peer Y."/>
            <person name="Miranda-Saavedra D."/>
            <person name="Barton G.J."/>
            <person name="Westrop G.D."/>
            <person name="Mueller S."/>
            <person name="Dessi D."/>
            <person name="Fiori P.L."/>
            <person name="Ren Q."/>
            <person name="Paulsen I."/>
            <person name="Zhang H."/>
            <person name="Bastida-Corcuera F.D."/>
            <person name="Simoes-Barbosa A."/>
            <person name="Brown M.T."/>
            <person name="Hayes R.D."/>
            <person name="Mukherjee M."/>
            <person name="Okumura C.Y."/>
            <person name="Schneider R."/>
            <person name="Smith A.J."/>
            <person name="Vanacova S."/>
            <person name="Villalvazo M."/>
            <person name="Haas B.J."/>
            <person name="Pertea M."/>
            <person name="Feldblyum T.V."/>
            <person name="Utterback T.R."/>
            <person name="Shu C.L."/>
            <person name="Osoegawa K."/>
            <person name="de Jong P.J."/>
            <person name="Hrdy I."/>
            <person name="Horvathova L."/>
            <person name="Zubacova Z."/>
            <person name="Dolezal P."/>
            <person name="Malik S.B."/>
            <person name="Logsdon J.M. Jr."/>
            <person name="Henze K."/>
            <person name="Gupta A."/>
            <person name="Wang C.C."/>
            <person name="Dunne R.L."/>
            <person name="Upcroft J.A."/>
            <person name="Upcroft P."/>
            <person name="White O."/>
            <person name="Salzberg S.L."/>
            <person name="Tang P."/>
            <person name="Chiu C.-H."/>
            <person name="Lee Y.-S."/>
            <person name="Embley T.M."/>
            <person name="Coombs G.H."/>
            <person name="Mottram J.C."/>
            <person name="Tachezy J."/>
            <person name="Fraser-Liggett C.M."/>
            <person name="Johnson P.J."/>
        </authorList>
    </citation>
    <scope>NUCLEOTIDE SEQUENCE [LARGE SCALE GENOMIC DNA]</scope>
    <source>
        <strain evidence="3">G3</strain>
    </source>
</reference>
<dbReference type="GO" id="GO:0006528">
    <property type="term" value="P:asparagine metabolic process"/>
    <property type="evidence" value="ECO:0000318"/>
    <property type="project" value="GO_Central"/>
</dbReference>
<name>A2FF61_TRIV3</name>
<dbReference type="VEuPathDB" id="TrichDB:TVAG_024850"/>
<dbReference type="EMBL" id="DS113757">
    <property type="protein sequence ID" value="EAX96474.1"/>
    <property type="molecule type" value="Genomic_DNA"/>
</dbReference>
<evidence type="ECO:0000256" key="1">
    <source>
        <dbReference type="ARBA" id="ARBA00022801"/>
    </source>
</evidence>
<dbReference type="InterPro" id="IPR036526">
    <property type="entry name" value="C-N_Hydrolase_sf"/>
</dbReference>
<dbReference type="GO" id="GO:0006541">
    <property type="term" value="P:glutamine metabolic process"/>
    <property type="evidence" value="ECO:0000318"/>
    <property type="project" value="GO_Central"/>
</dbReference>
<evidence type="ECO:0000313" key="4">
    <source>
        <dbReference type="Proteomes" id="UP000001542"/>
    </source>
</evidence>
<dbReference type="FunFam" id="3.60.110.10:FF:000033">
    <property type="entry name" value="Putative nitrilase"/>
    <property type="match status" value="1"/>
</dbReference>
<dbReference type="CDD" id="cd07572">
    <property type="entry name" value="nit"/>
    <property type="match status" value="1"/>
</dbReference>
<dbReference type="OrthoDB" id="10250282at2759"/>
<organism evidence="3 4">
    <name type="scientific">Trichomonas vaginalis (strain ATCC PRA-98 / G3)</name>
    <dbReference type="NCBI Taxonomy" id="412133"/>
    <lineage>
        <taxon>Eukaryota</taxon>
        <taxon>Metamonada</taxon>
        <taxon>Parabasalia</taxon>
        <taxon>Trichomonadida</taxon>
        <taxon>Trichomonadidae</taxon>
        <taxon>Trichomonas</taxon>
    </lineage>
</organism>
<feature type="domain" description="CN hydrolase" evidence="2">
    <location>
        <begin position="2"/>
        <end position="246"/>
    </location>
</feature>
<dbReference type="KEGG" id="tva:4754246"/>
<evidence type="ECO:0000259" key="2">
    <source>
        <dbReference type="PROSITE" id="PS50263"/>
    </source>
</evidence>
<keyword evidence="1 3" id="KW-0378">Hydrolase</keyword>